<feature type="region of interest" description="Disordered" evidence="1">
    <location>
        <begin position="73"/>
        <end position="97"/>
    </location>
</feature>
<evidence type="ECO:0000313" key="4">
    <source>
        <dbReference type="Proteomes" id="UP001501116"/>
    </source>
</evidence>
<evidence type="ECO:0000313" key="3">
    <source>
        <dbReference type="EMBL" id="GAA1937577.1"/>
    </source>
</evidence>
<dbReference type="InterPro" id="IPR036388">
    <property type="entry name" value="WH-like_DNA-bd_sf"/>
</dbReference>
<organism evidence="3 4">
    <name type="scientific">Amycolatopsis minnesotensis</name>
    <dbReference type="NCBI Taxonomy" id="337894"/>
    <lineage>
        <taxon>Bacteria</taxon>
        <taxon>Bacillati</taxon>
        <taxon>Actinomycetota</taxon>
        <taxon>Actinomycetes</taxon>
        <taxon>Pseudonocardiales</taxon>
        <taxon>Pseudonocardiaceae</taxon>
        <taxon>Amycolatopsis</taxon>
    </lineage>
</organism>
<dbReference type="RefSeq" id="WP_344412040.1">
    <property type="nucleotide sequence ID" value="NZ_BAAANN010000001.1"/>
</dbReference>
<dbReference type="SUPFAM" id="SSF46785">
    <property type="entry name" value="Winged helix' DNA-binding domain"/>
    <property type="match status" value="1"/>
</dbReference>
<accession>A0ABN2PY36</accession>
<feature type="domain" description="HTH iclR-type" evidence="2">
    <location>
        <begin position="14"/>
        <end position="52"/>
    </location>
</feature>
<proteinExistence type="predicted"/>
<dbReference type="InterPro" id="IPR036390">
    <property type="entry name" value="WH_DNA-bd_sf"/>
</dbReference>
<sequence length="97" mass="10693">MKENSSLSTDERKILEVLAESEQGMDCREVANQSGMSLAGTYRLLSALHNKKLTTKTTVAHDNGLRVLLHAASPTGQQRLLPARERQPAEDQQVPPK</sequence>
<evidence type="ECO:0000259" key="2">
    <source>
        <dbReference type="Pfam" id="PF09339"/>
    </source>
</evidence>
<gene>
    <name evidence="3" type="ORF">GCM10009754_00760</name>
</gene>
<dbReference type="Gene3D" id="1.10.10.10">
    <property type="entry name" value="Winged helix-like DNA-binding domain superfamily/Winged helix DNA-binding domain"/>
    <property type="match status" value="1"/>
</dbReference>
<name>A0ABN2PY36_9PSEU</name>
<dbReference type="Pfam" id="PF09339">
    <property type="entry name" value="HTH_IclR"/>
    <property type="match status" value="1"/>
</dbReference>
<evidence type="ECO:0000256" key="1">
    <source>
        <dbReference type="SAM" id="MobiDB-lite"/>
    </source>
</evidence>
<dbReference type="InterPro" id="IPR005471">
    <property type="entry name" value="Tscrpt_reg_IclR_N"/>
</dbReference>
<protein>
    <recommendedName>
        <fullName evidence="2">HTH iclR-type domain-containing protein</fullName>
    </recommendedName>
</protein>
<dbReference type="EMBL" id="BAAANN010000001">
    <property type="protein sequence ID" value="GAA1937577.1"/>
    <property type="molecule type" value="Genomic_DNA"/>
</dbReference>
<reference evidence="3 4" key="1">
    <citation type="journal article" date="2019" name="Int. J. Syst. Evol. Microbiol.">
        <title>The Global Catalogue of Microorganisms (GCM) 10K type strain sequencing project: providing services to taxonomists for standard genome sequencing and annotation.</title>
        <authorList>
            <consortium name="The Broad Institute Genomics Platform"/>
            <consortium name="The Broad Institute Genome Sequencing Center for Infectious Disease"/>
            <person name="Wu L."/>
            <person name="Ma J."/>
        </authorList>
    </citation>
    <scope>NUCLEOTIDE SEQUENCE [LARGE SCALE GENOMIC DNA]</scope>
    <source>
        <strain evidence="3 4">JCM 14545</strain>
    </source>
</reference>
<comment type="caution">
    <text evidence="3">The sequence shown here is derived from an EMBL/GenBank/DDBJ whole genome shotgun (WGS) entry which is preliminary data.</text>
</comment>
<dbReference type="Proteomes" id="UP001501116">
    <property type="component" value="Unassembled WGS sequence"/>
</dbReference>
<keyword evidence="4" id="KW-1185">Reference proteome</keyword>